<protein>
    <recommendedName>
        <fullName evidence="5 6">Peptide chain release factor 2</fullName>
        <shortName evidence="5">RF-2</shortName>
    </recommendedName>
</protein>
<dbReference type="NCBIfam" id="TIGR00020">
    <property type="entry name" value="prfB"/>
    <property type="match status" value="1"/>
</dbReference>
<evidence type="ECO:0000259" key="7">
    <source>
        <dbReference type="PROSITE" id="PS00745"/>
    </source>
</evidence>
<sequence>MTQDQVKELKGRAEALRRYLDYDARKAQVVATEQQTTTPGFWDDSKKAEAVMKEIKAVKVWTDDYEAVEKSLGDIEVLYDFYREGDVAEDEMQREFAAAEQAVERLEFKRMLSDEEDQLSAILEINPGAGGTESQDWAEMLMRMYIMWGEKQGFTVRQVSYQPGEGAGIKSASLEIDGPFAYGYLKSEIGVHRLVRISPFDSSGRRHTSFASIFAYPVVDDTIDIQINPGDITWDTYRAGGAGGQNVNKVETAVRLKHAPSGIVIECQIERSQLMNKEHALRMLKSRLYQLELDKRNEARAVVEAGKKRIDFGSQIRNYVLHPYKLVKDLRTGIERSDVQNVLDGDLEEYIKGFLMQK</sequence>
<dbReference type="RefSeq" id="WP_125420898.1">
    <property type="nucleotide sequence ID" value="NZ_RWIT01000007.1"/>
</dbReference>
<reference evidence="8 9" key="1">
    <citation type="submission" date="2018-12" db="EMBL/GenBank/DDBJ databases">
        <authorList>
            <person name="Feng G."/>
            <person name="Zhu H."/>
        </authorList>
    </citation>
    <scope>NUCLEOTIDE SEQUENCE [LARGE SCALE GENOMIC DNA]</scope>
    <source>
        <strain evidence="8 9">KCTC 12533</strain>
    </source>
</reference>
<dbReference type="SMART" id="SM00937">
    <property type="entry name" value="PCRF"/>
    <property type="match status" value="1"/>
</dbReference>
<feature type="modified residue" description="N5-methylglutamine" evidence="5">
    <location>
        <position position="245"/>
    </location>
</feature>
<dbReference type="Proteomes" id="UP000273500">
    <property type="component" value="Unassembled WGS sequence"/>
</dbReference>
<dbReference type="GO" id="GO:0005737">
    <property type="term" value="C:cytoplasm"/>
    <property type="evidence" value="ECO:0007669"/>
    <property type="project" value="UniProtKB-SubCell"/>
</dbReference>
<keyword evidence="3 5" id="KW-0963">Cytoplasm</keyword>
<dbReference type="EMBL" id="RWIT01000007">
    <property type="protein sequence ID" value="RSK47681.1"/>
    <property type="molecule type" value="Genomic_DNA"/>
</dbReference>
<accession>A0A3R9NI28</accession>
<dbReference type="SUPFAM" id="SSF75620">
    <property type="entry name" value="Release factor"/>
    <property type="match status" value="1"/>
</dbReference>
<keyword evidence="2 5" id="KW-0488">Methylation</keyword>
<dbReference type="InterPro" id="IPR005139">
    <property type="entry name" value="PCRF"/>
</dbReference>
<evidence type="ECO:0000256" key="1">
    <source>
        <dbReference type="ARBA" id="ARBA00010835"/>
    </source>
</evidence>
<evidence type="ECO:0000256" key="3">
    <source>
        <dbReference type="ARBA" id="ARBA00022490"/>
    </source>
</evidence>
<dbReference type="Pfam" id="PF03462">
    <property type="entry name" value="PCRF"/>
    <property type="match status" value="1"/>
</dbReference>
<evidence type="ECO:0000313" key="9">
    <source>
        <dbReference type="Proteomes" id="UP000273500"/>
    </source>
</evidence>
<dbReference type="InterPro" id="IPR000352">
    <property type="entry name" value="Pep_chain_release_fac_I"/>
</dbReference>
<dbReference type="Gene3D" id="1.20.58.410">
    <property type="entry name" value="Release factor"/>
    <property type="match status" value="1"/>
</dbReference>
<evidence type="ECO:0000313" key="8">
    <source>
        <dbReference type="EMBL" id="RSK47681.1"/>
    </source>
</evidence>
<dbReference type="HAMAP" id="MF_00094">
    <property type="entry name" value="Rel_fac_2"/>
    <property type="match status" value="1"/>
</dbReference>
<dbReference type="Gene3D" id="3.30.70.1660">
    <property type="match status" value="1"/>
</dbReference>
<dbReference type="PANTHER" id="PTHR43116:SF3">
    <property type="entry name" value="CLASS I PEPTIDE CHAIN RELEASE FACTOR"/>
    <property type="match status" value="1"/>
</dbReference>
<evidence type="ECO:0000256" key="4">
    <source>
        <dbReference type="ARBA" id="ARBA00022917"/>
    </source>
</evidence>
<keyword evidence="4 5" id="KW-0648">Protein biosynthesis</keyword>
<gene>
    <name evidence="5" type="primary">prfB</name>
    <name evidence="8" type="ORF">EI291_13835</name>
</gene>
<dbReference type="OrthoDB" id="9806673at2"/>
<comment type="PTM">
    <text evidence="5">Methylated by PrmC. Methylation increases the termination efficiency of RF2.</text>
</comment>
<comment type="caution">
    <text evidence="8">The sequence shown here is derived from an EMBL/GenBank/DDBJ whole genome shotgun (WGS) entry which is preliminary data.</text>
</comment>
<comment type="function">
    <text evidence="5">Peptide chain release factor 2 directs the termination of translation in response to the peptide chain termination codons UGA and UAA.</text>
</comment>
<evidence type="ECO:0000256" key="5">
    <source>
        <dbReference type="HAMAP-Rule" id="MF_00094"/>
    </source>
</evidence>
<dbReference type="PANTHER" id="PTHR43116">
    <property type="entry name" value="PEPTIDE CHAIN RELEASE FACTOR 2"/>
    <property type="match status" value="1"/>
</dbReference>
<dbReference type="Pfam" id="PF00472">
    <property type="entry name" value="RF-1"/>
    <property type="match status" value="1"/>
</dbReference>
<evidence type="ECO:0000256" key="2">
    <source>
        <dbReference type="ARBA" id="ARBA00022481"/>
    </source>
</evidence>
<dbReference type="PROSITE" id="PS00745">
    <property type="entry name" value="RF_PROK_I"/>
    <property type="match status" value="1"/>
</dbReference>
<dbReference type="Gene3D" id="3.30.160.20">
    <property type="match status" value="1"/>
</dbReference>
<dbReference type="FunFam" id="3.30.160.20:FF:000040">
    <property type="entry name" value="Peptide chain release factor 2"/>
    <property type="match status" value="1"/>
</dbReference>
<name>A0A3R9NI28_9BACT</name>
<evidence type="ECO:0000256" key="6">
    <source>
        <dbReference type="NCBIfam" id="TIGR00020"/>
    </source>
</evidence>
<feature type="domain" description="Prokaryotic-type class I peptide chain release factors" evidence="7">
    <location>
        <begin position="238"/>
        <end position="254"/>
    </location>
</feature>
<dbReference type="InterPro" id="IPR045853">
    <property type="entry name" value="Pep_chain_release_fac_I_sf"/>
</dbReference>
<dbReference type="GO" id="GO:0016149">
    <property type="term" value="F:translation release factor activity, codon specific"/>
    <property type="evidence" value="ECO:0007669"/>
    <property type="project" value="UniProtKB-UniRule"/>
</dbReference>
<organism evidence="8 9">
    <name type="scientific">Hymenobacter rigui</name>
    <dbReference type="NCBI Taxonomy" id="334424"/>
    <lineage>
        <taxon>Bacteria</taxon>
        <taxon>Pseudomonadati</taxon>
        <taxon>Bacteroidota</taxon>
        <taxon>Cytophagia</taxon>
        <taxon>Cytophagales</taxon>
        <taxon>Hymenobacteraceae</taxon>
        <taxon>Hymenobacter</taxon>
    </lineage>
</organism>
<proteinExistence type="inferred from homology"/>
<comment type="similarity">
    <text evidence="1 5">Belongs to the prokaryotic/mitochondrial release factor family.</text>
</comment>
<keyword evidence="9" id="KW-1185">Reference proteome</keyword>
<dbReference type="AlphaFoldDB" id="A0A3R9NI28"/>
<comment type="subcellular location">
    <subcellularLocation>
        <location evidence="5">Cytoplasm</location>
    </subcellularLocation>
</comment>
<dbReference type="InterPro" id="IPR004374">
    <property type="entry name" value="PrfB"/>
</dbReference>